<dbReference type="Pfam" id="PF14970">
    <property type="entry name" value="TEDC1"/>
    <property type="match status" value="1"/>
</dbReference>
<dbReference type="PANTHER" id="PTHR35076">
    <property type="entry name" value="TUBULIN EPSILON AND DELTA COMPLEX PROTEIN 1"/>
    <property type="match status" value="1"/>
</dbReference>
<name>A0ABM1IJT7_POLDO</name>
<proteinExistence type="predicted"/>
<sequence length="368" mass="42613">MSDIKNIIELLCKHLNLSIKVAIQPECFRLSKFNDPKEQSDTLWTILHILSLYAAKENQNNINFEEYDKLSATKLYFAYLQYPAIEFYNLSESCCNNRVLLLAFAWLLATQNVLNIVIRINLISSILGKECSSPDLSLKEISMIETSYSLNTQIKNIIHHNSKVNFNIKYISELIDIKTKLSTKAHSASLNYDCLAHMNVMDIAFVKSLFVLQDTDSNFTQSKQQLKSELYNIGAMLDVHLKWMEKEYIFYDWMITVIKEHEKSVDINKSSINWNEIINFVSLLEHIIKKKLNSICSKQANDDAKYYNDFQCTSRLLRTPDIKCEVNKWLTDITVQLSQIKETLGKNKEEIALQLKNILTIVPSCVRV</sequence>
<gene>
    <name evidence="3" type="primary">LOC107068519</name>
</gene>
<dbReference type="InterPro" id="IPR027996">
    <property type="entry name" value="TEDC1_dom"/>
</dbReference>
<dbReference type="InterPro" id="IPR043535">
    <property type="entry name" value="TEDC1"/>
</dbReference>
<dbReference type="Proteomes" id="UP000694924">
    <property type="component" value="Unplaced"/>
</dbReference>
<evidence type="ECO:0000259" key="1">
    <source>
        <dbReference type="Pfam" id="PF14970"/>
    </source>
</evidence>
<evidence type="ECO:0000313" key="2">
    <source>
        <dbReference type="Proteomes" id="UP000694924"/>
    </source>
</evidence>
<organism evidence="2 3">
    <name type="scientific">Polistes dominula</name>
    <name type="common">European paper wasp</name>
    <name type="synonym">Vespa dominula</name>
    <dbReference type="NCBI Taxonomy" id="743375"/>
    <lineage>
        <taxon>Eukaryota</taxon>
        <taxon>Metazoa</taxon>
        <taxon>Ecdysozoa</taxon>
        <taxon>Arthropoda</taxon>
        <taxon>Hexapoda</taxon>
        <taxon>Insecta</taxon>
        <taxon>Pterygota</taxon>
        <taxon>Neoptera</taxon>
        <taxon>Endopterygota</taxon>
        <taxon>Hymenoptera</taxon>
        <taxon>Apocrita</taxon>
        <taxon>Aculeata</taxon>
        <taxon>Vespoidea</taxon>
        <taxon>Vespidae</taxon>
        <taxon>Polistinae</taxon>
        <taxon>Polistini</taxon>
        <taxon>Polistes</taxon>
    </lineage>
</organism>
<dbReference type="GeneID" id="107068519"/>
<dbReference type="PANTHER" id="PTHR35076:SF1">
    <property type="entry name" value="TUBULIN EPSILON AND DELTA COMPLEX PROTEIN 1"/>
    <property type="match status" value="1"/>
</dbReference>
<dbReference type="RefSeq" id="XP_015180474.1">
    <property type="nucleotide sequence ID" value="XM_015324988.1"/>
</dbReference>
<accession>A0ABM1IJT7</accession>
<protein>
    <submittedName>
        <fullName evidence="3">Uncharacterized protein LOC107068519</fullName>
    </submittedName>
</protein>
<evidence type="ECO:0000313" key="3">
    <source>
        <dbReference type="RefSeq" id="XP_015180474.1"/>
    </source>
</evidence>
<feature type="domain" description="Tubulin epsilon and delta complex protein 1" evidence="1">
    <location>
        <begin position="81"/>
        <end position="258"/>
    </location>
</feature>
<reference evidence="3" key="1">
    <citation type="submission" date="2025-08" db="UniProtKB">
        <authorList>
            <consortium name="RefSeq"/>
        </authorList>
    </citation>
    <scope>IDENTIFICATION</scope>
    <source>
        <tissue evidence="3">Whole body</tissue>
    </source>
</reference>
<keyword evidence="2" id="KW-1185">Reference proteome</keyword>